<dbReference type="InterPro" id="IPR016155">
    <property type="entry name" value="Mopterin_synth/thiamin_S_b"/>
</dbReference>
<dbReference type="RefSeq" id="WP_006107320.1">
    <property type="nucleotide sequence ID" value="NZ_AOIO01000007.1"/>
</dbReference>
<dbReference type="EMBL" id="AOIO01000007">
    <property type="protein sequence ID" value="ELZ05571.1"/>
    <property type="molecule type" value="Genomic_DNA"/>
</dbReference>
<evidence type="ECO:0000256" key="1">
    <source>
        <dbReference type="SAM" id="MobiDB-lite"/>
    </source>
</evidence>
<dbReference type="Proteomes" id="UP000011554">
    <property type="component" value="Unassembled WGS sequence"/>
</dbReference>
<feature type="region of interest" description="Disordered" evidence="1">
    <location>
        <begin position="57"/>
        <end position="86"/>
    </location>
</feature>
<dbReference type="SUPFAM" id="SSF54285">
    <property type="entry name" value="MoaD/ThiS"/>
    <property type="match status" value="1"/>
</dbReference>
<protein>
    <submittedName>
        <fullName evidence="2">Sulfur carrier protein ThiS</fullName>
    </submittedName>
</protein>
<dbReference type="InterPro" id="IPR012675">
    <property type="entry name" value="Beta-grasp_dom_sf"/>
</dbReference>
<dbReference type="CDD" id="cd17040">
    <property type="entry name" value="Ubl_MoaD_like"/>
    <property type="match status" value="1"/>
</dbReference>
<dbReference type="InterPro" id="IPR003749">
    <property type="entry name" value="ThiS/MoaD-like"/>
</dbReference>
<dbReference type="NCBIfam" id="NF041918">
    <property type="entry name" value="SAMP1"/>
    <property type="match status" value="1"/>
</dbReference>
<evidence type="ECO:0000313" key="2">
    <source>
        <dbReference type="EMBL" id="ELZ05571.1"/>
    </source>
</evidence>
<accession>M0B3V1</accession>
<dbReference type="AlphaFoldDB" id="M0B3V1"/>
<gene>
    <name evidence="2" type="ORF">C481_02592</name>
</gene>
<dbReference type="PATRIC" id="fig|29540.5.peg.534"/>
<dbReference type="OrthoDB" id="184665at2157"/>
<dbReference type="STRING" id="29540.C481_02592"/>
<dbReference type="eggNOG" id="arCOG00536">
    <property type="taxonomic scope" value="Archaea"/>
</dbReference>
<organism evidence="2 3">
    <name type="scientific">Natrialba asiatica (strain ATCC 700177 / DSM 12278 / JCM 9576 / FERM P-10747 / NBRC 102637 / 172P1)</name>
    <dbReference type="NCBI Taxonomy" id="29540"/>
    <lineage>
        <taxon>Archaea</taxon>
        <taxon>Methanobacteriati</taxon>
        <taxon>Methanobacteriota</taxon>
        <taxon>Stenosarchaea group</taxon>
        <taxon>Halobacteria</taxon>
        <taxon>Halobacteriales</taxon>
        <taxon>Natrialbaceae</taxon>
        <taxon>Natrialba</taxon>
    </lineage>
</organism>
<evidence type="ECO:0000313" key="3">
    <source>
        <dbReference type="Proteomes" id="UP000011554"/>
    </source>
</evidence>
<dbReference type="InterPro" id="IPR054834">
    <property type="entry name" value="SAMP1_3"/>
</dbReference>
<proteinExistence type="predicted"/>
<reference evidence="2 3" key="1">
    <citation type="journal article" date="2014" name="PLoS Genet.">
        <title>Phylogenetically driven sequencing of extremely halophilic archaea reveals strategies for static and dynamic osmo-response.</title>
        <authorList>
            <person name="Becker E.A."/>
            <person name="Seitzer P.M."/>
            <person name="Tritt A."/>
            <person name="Larsen D."/>
            <person name="Krusor M."/>
            <person name="Yao A.I."/>
            <person name="Wu D."/>
            <person name="Madern D."/>
            <person name="Eisen J.A."/>
            <person name="Darling A.E."/>
            <person name="Facciotti M.T."/>
        </authorList>
    </citation>
    <scope>NUCLEOTIDE SEQUENCE [LARGE SCALE GENOMIC DNA]</scope>
    <source>
        <strain evidence="2 3">DSM 12278</strain>
    </source>
</reference>
<sequence length="86" mass="9145">MQVIVYGPLRSATGEKTVEVDHDGETVADALAAFVEQYPRAKSQLYSDDGKLRGSVRVSVDGDRSTPDDQCPTDASVSVYPAIQGG</sequence>
<keyword evidence="3" id="KW-1185">Reference proteome</keyword>
<comment type="caution">
    <text evidence="2">The sequence shown here is derived from an EMBL/GenBank/DDBJ whole genome shotgun (WGS) entry which is preliminary data.</text>
</comment>
<dbReference type="Pfam" id="PF02597">
    <property type="entry name" value="ThiS"/>
    <property type="match status" value="1"/>
</dbReference>
<name>M0B3V1_NATA1</name>
<dbReference type="Gene3D" id="3.10.20.30">
    <property type="match status" value="1"/>
</dbReference>